<comment type="subcellular location">
    <subcellularLocation>
        <location evidence="1">Membrane</location>
        <topology evidence="1">Multi-pass membrane protein</topology>
    </subcellularLocation>
</comment>
<keyword evidence="6" id="KW-0813">Transport</keyword>
<evidence type="ECO:0000256" key="2">
    <source>
        <dbReference type="ARBA" id="ARBA00022692"/>
    </source>
</evidence>
<dbReference type="STRING" id="104452.A0A0L7L6D2"/>
<dbReference type="InterPro" id="IPR005829">
    <property type="entry name" value="Sugar_transporter_CS"/>
</dbReference>
<dbReference type="Gene3D" id="1.20.1250.20">
    <property type="entry name" value="MFS general substrate transporter like domains"/>
    <property type="match status" value="1"/>
</dbReference>
<dbReference type="GO" id="GO:0016020">
    <property type="term" value="C:membrane"/>
    <property type="evidence" value="ECO:0007669"/>
    <property type="project" value="UniProtKB-SubCell"/>
</dbReference>
<organism evidence="6 7">
    <name type="scientific">Operophtera brumata</name>
    <name type="common">Winter moth</name>
    <name type="synonym">Phalaena brumata</name>
    <dbReference type="NCBI Taxonomy" id="104452"/>
    <lineage>
        <taxon>Eukaryota</taxon>
        <taxon>Metazoa</taxon>
        <taxon>Ecdysozoa</taxon>
        <taxon>Arthropoda</taxon>
        <taxon>Hexapoda</taxon>
        <taxon>Insecta</taxon>
        <taxon>Pterygota</taxon>
        <taxon>Neoptera</taxon>
        <taxon>Endopterygota</taxon>
        <taxon>Lepidoptera</taxon>
        <taxon>Glossata</taxon>
        <taxon>Ditrysia</taxon>
        <taxon>Geometroidea</taxon>
        <taxon>Geometridae</taxon>
        <taxon>Larentiinae</taxon>
        <taxon>Operophtera</taxon>
    </lineage>
</organism>
<feature type="transmembrane region" description="Helical" evidence="5">
    <location>
        <begin position="145"/>
        <end position="168"/>
    </location>
</feature>
<evidence type="ECO:0000256" key="4">
    <source>
        <dbReference type="ARBA" id="ARBA00023136"/>
    </source>
</evidence>
<dbReference type="InterPro" id="IPR050549">
    <property type="entry name" value="MFS_Trehalose_Transporter"/>
</dbReference>
<evidence type="ECO:0000256" key="5">
    <source>
        <dbReference type="SAM" id="Phobius"/>
    </source>
</evidence>
<dbReference type="AlphaFoldDB" id="A0A0L7L6D2"/>
<protein>
    <submittedName>
        <fullName evidence="6">Sugar transporter</fullName>
    </submittedName>
</protein>
<dbReference type="PROSITE" id="PS00217">
    <property type="entry name" value="SUGAR_TRANSPORT_2"/>
    <property type="match status" value="1"/>
</dbReference>
<keyword evidence="6" id="KW-0762">Sugar transport</keyword>
<keyword evidence="7" id="KW-1185">Reference proteome</keyword>
<dbReference type="InterPro" id="IPR005828">
    <property type="entry name" value="MFS_sugar_transport-like"/>
</dbReference>
<keyword evidence="2 5" id="KW-0812">Transmembrane</keyword>
<dbReference type="GO" id="GO:0022857">
    <property type="term" value="F:transmembrane transporter activity"/>
    <property type="evidence" value="ECO:0007669"/>
    <property type="project" value="InterPro"/>
</dbReference>
<evidence type="ECO:0000313" key="6">
    <source>
        <dbReference type="EMBL" id="KOB71012.1"/>
    </source>
</evidence>
<accession>A0A0L7L6D2</accession>
<sequence length="228" mass="25159">MLYGILPGRLIAGVGIGMATNACRVYITEITLPNMRGLIGALPSLFISAGLGSIIDWKTMCYVYGSFSLIMSVANTFLPDTPYFEILRGSLSQAKINLSKFRAASFDVDSEIKVLSEFRDENDIHRLSLKEQIKAMFKPSSCKPFGISSAYITIVQLAGVNVVIMWAVEMLELAKSSLDAHMGNIMLALTRIVFGIITSVLIYKVRRRKMALVSVISRIVLKVMPRAL</sequence>
<dbReference type="SUPFAM" id="SSF103473">
    <property type="entry name" value="MFS general substrate transporter"/>
    <property type="match status" value="1"/>
</dbReference>
<dbReference type="PANTHER" id="PTHR48021:SF1">
    <property type="entry name" value="GH07001P-RELATED"/>
    <property type="match status" value="1"/>
</dbReference>
<feature type="transmembrane region" description="Helical" evidence="5">
    <location>
        <begin position="180"/>
        <end position="203"/>
    </location>
</feature>
<keyword evidence="3 5" id="KW-1133">Transmembrane helix</keyword>
<proteinExistence type="predicted"/>
<dbReference type="InterPro" id="IPR036259">
    <property type="entry name" value="MFS_trans_sf"/>
</dbReference>
<evidence type="ECO:0000313" key="7">
    <source>
        <dbReference type="Proteomes" id="UP000037510"/>
    </source>
</evidence>
<dbReference type="Proteomes" id="UP000037510">
    <property type="component" value="Unassembled WGS sequence"/>
</dbReference>
<keyword evidence="4 5" id="KW-0472">Membrane</keyword>
<dbReference type="EMBL" id="JTDY01002647">
    <property type="protein sequence ID" value="KOB71012.1"/>
    <property type="molecule type" value="Genomic_DNA"/>
</dbReference>
<dbReference type="Pfam" id="PF00083">
    <property type="entry name" value="Sugar_tr"/>
    <property type="match status" value="1"/>
</dbReference>
<evidence type="ECO:0000256" key="1">
    <source>
        <dbReference type="ARBA" id="ARBA00004141"/>
    </source>
</evidence>
<evidence type="ECO:0000256" key="3">
    <source>
        <dbReference type="ARBA" id="ARBA00022989"/>
    </source>
</evidence>
<gene>
    <name evidence="6" type="ORF">OBRU01_14475</name>
</gene>
<dbReference type="PANTHER" id="PTHR48021">
    <property type="match status" value="1"/>
</dbReference>
<feature type="transmembrane region" description="Helical" evidence="5">
    <location>
        <begin position="6"/>
        <end position="26"/>
    </location>
</feature>
<comment type="caution">
    <text evidence="6">The sequence shown here is derived from an EMBL/GenBank/DDBJ whole genome shotgun (WGS) entry which is preliminary data.</text>
</comment>
<reference evidence="6 7" key="1">
    <citation type="journal article" date="2015" name="Genome Biol. Evol.">
        <title>The genome of winter moth (Operophtera brumata) provides a genomic perspective on sexual dimorphism and phenology.</title>
        <authorList>
            <person name="Derks M.F."/>
            <person name="Smit S."/>
            <person name="Salis L."/>
            <person name="Schijlen E."/>
            <person name="Bossers A."/>
            <person name="Mateman C."/>
            <person name="Pijl A.S."/>
            <person name="de Ridder D."/>
            <person name="Groenen M.A."/>
            <person name="Visser M.E."/>
            <person name="Megens H.J."/>
        </authorList>
    </citation>
    <scope>NUCLEOTIDE SEQUENCE [LARGE SCALE GENOMIC DNA]</scope>
    <source>
        <strain evidence="6">WM2013NL</strain>
        <tissue evidence="6">Head and thorax</tissue>
    </source>
</reference>
<name>A0A0L7L6D2_OPEBR</name>